<gene>
    <name evidence="1" type="ORF">FOZG_17638</name>
</gene>
<dbReference type="VEuPathDB" id="FungiDB:FOZG_17638"/>
<organism evidence="1">
    <name type="scientific">Fusarium oxysporum Fo47</name>
    <dbReference type="NCBI Taxonomy" id="660027"/>
    <lineage>
        <taxon>Eukaryota</taxon>
        <taxon>Fungi</taxon>
        <taxon>Dikarya</taxon>
        <taxon>Ascomycota</taxon>
        <taxon>Pezizomycotina</taxon>
        <taxon>Sordariomycetes</taxon>
        <taxon>Hypocreomycetidae</taxon>
        <taxon>Hypocreales</taxon>
        <taxon>Nectriaceae</taxon>
        <taxon>Fusarium</taxon>
        <taxon>Fusarium oxysporum species complex</taxon>
    </lineage>
</organism>
<reference evidence="1" key="2">
    <citation type="submission" date="2012-06" db="EMBL/GenBank/DDBJ databases">
        <title>Annotation of the Genome Sequence of Fusarium oxysporum Fo47.</title>
        <authorList>
            <consortium name="The Broad Institute Genomics Platform"/>
            <person name="Ma L.-J."/>
            <person name="Corby-Kistler H."/>
            <person name="Broz K."/>
            <person name="Gale L.R."/>
            <person name="Jonkers W."/>
            <person name="O'Donnell K."/>
            <person name="Ploetz R."/>
            <person name="Steinberg C."/>
            <person name="Schwartz D.C."/>
            <person name="VanEtten H."/>
            <person name="Zhou S."/>
            <person name="Young S.K."/>
            <person name="Zeng Q."/>
            <person name="Gargeya S."/>
            <person name="Fitzgerald M."/>
            <person name="Abouelleil A."/>
            <person name="Alvarado L."/>
            <person name="Chapman S.B."/>
            <person name="Gainer-Dewar J."/>
            <person name="Goldberg J."/>
            <person name="Griggs A."/>
            <person name="Gujja S."/>
            <person name="Hansen M."/>
            <person name="Howarth C."/>
            <person name="Imamovic A."/>
            <person name="Ireland A."/>
            <person name="Larimer J."/>
            <person name="McCowan C."/>
            <person name="Murphy C."/>
            <person name="Pearson M."/>
            <person name="Poon T.W."/>
            <person name="Priest M."/>
            <person name="Roberts A."/>
            <person name="Saif S."/>
            <person name="Shea T."/>
            <person name="Sykes S."/>
            <person name="Wortman J."/>
            <person name="Nusbaum C."/>
            <person name="Birren B."/>
        </authorList>
    </citation>
    <scope>NUCLEOTIDE SEQUENCE</scope>
    <source>
        <strain evidence="1">Fo47</strain>
    </source>
</reference>
<protein>
    <submittedName>
        <fullName evidence="1">Uncharacterized protein</fullName>
    </submittedName>
</protein>
<proteinExistence type="predicted"/>
<dbReference type="EMBL" id="JH717920">
    <property type="protein sequence ID" value="EWZ28633.1"/>
    <property type="molecule type" value="Genomic_DNA"/>
</dbReference>
<accession>W9JGP8</accession>
<dbReference type="HOGENOM" id="CLU_1713347_0_0_1"/>
<name>W9JGP8_FUSOX</name>
<reference evidence="1" key="1">
    <citation type="submission" date="2011-06" db="EMBL/GenBank/DDBJ databases">
        <title>The Genome Sequence of Fusarium oxysporum Fo47.</title>
        <authorList>
            <consortium name="The Broad Institute Genome Sequencing Platform"/>
            <person name="Ma L.-J."/>
            <person name="Gale L.R."/>
            <person name="Schwartz D.C."/>
            <person name="Zhou S."/>
            <person name="Corby-Kistler H."/>
            <person name="Young S.K."/>
            <person name="Zeng Q."/>
            <person name="Gargeya S."/>
            <person name="Fitzgerald M."/>
            <person name="Haas B."/>
            <person name="Abouelleil A."/>
            <person name="Alvarado L."/>
            <person name="Arachchi H.M."/>
            <person name="Berlin A."/>
            <person name="Brown A."/>
            <person name="Chapman S.B."/>
            <person name="Chen Z."/>
            <person name="Dunbar C."/>
            <person name="Freedman E."/>
            <person name="Gearin G."/>
            <person name="Gellesch M."/>
            <person name="Goldberg J."/>
            <person name="Griggs A."/>
            <person name="Gujja S."/>
            <person name="Heiman D."/>
            <person name="Howarth C."/>
            <person name="Larson L."/>
            <person name="Lui A."/>
            <person name="MacDonald P.J.P."/>
            <person name="Mehta T."/>
            <person name="Montmayeur A."/>
            <person name="Murphy C."/>
            <person name="Neiman D."/>
            <person name="Pearson M."/>
            <person name="Priest M."/>
            <person name="Roberts A."/>
            <person name="Saif S."/>
            <person name="Shea T."/>
            <person name="Shenoy N."/>
            <person name="Sisk P."/>
            <person name="Stolte C."/>
            <person name="Sykes S."/>
            <person name="Wortman J."/>
            <person name="Nusbaum C."/>
            <person name="Birren B."/>
        </authorList>
    </citation>
    <scope>NUCLEOTIDE SEQUENCE [LARGE SCALE GENOMIC DNA]</scope>
    <source>
        <strain evidence="1">Fo47</strain>
    </source>
</reference>
<dbReference type="AlphaFoldDB" id="W9JGP8"/>
<evidence type="ECO:0000313" key="1">
    <source>
        <dbReference type="EMBL" id="EWZ28633.1"/>
    </source>
</evidence>
<sequence length="153" mass="16641">MATLWPQDEIWPTDYREHVPNLSKYFQKALSANNNGNGQPIASHGVRVAPIGALSLIVKIKGTPDKDGNHSTYFNILNGLMINPGGVQAAAEAAKRKRVSGQYATAEIGQAASELQKGQRTMWGPCVKVEGTRGPRKSSSRRLFVLFGQPKLL</sequence>
<dbReference type="Proteomes" id="UP000030766">
    <property type="component" value="Unassembled WGS sequence"/>
</dbReference>